<gene>
    <name evidence="1" type="ordered locus">SVEN_6038</name>
</gene>
<accession>F2RC73</accession>
<evidence type="ECO:0000313" key="1">
    <source>
        <dbReference type="EMBL" id="CCA59324.1"/>
    </source>
</evidence>
<organism evidence="1 2">
    <name type="scientific">Streptomyces venezuelae (strain ATCC 10712 / CBS 650.69 / DSM 40230 / JCM 4526 / NBRC 13096 / PD 04745)</name>
    <dbReference type="NCBI Taxonomy" id="953739"/>
    <lineage>
        <taxon>Bacteria</taxon>
        <taxon>Bacillati</taxon>
        <taxon>Actinomycetota</taxon>
        <taxon>Actinomycetes</taxon>
        <taxon>Kitasatosporales</taxon>
        <taxon>Streptomycetaceae</taxon>
        <taxon>Streptomyces</taxon>
    </lineage>
</organism>
<dbReference type="STRING" id="953739.SVEN_6038"/>
<dbReference type="HOGENOM" id="CLU_083023_2_1_11"/>
<reference evidence="1 2" key="1">
    <citation type="journal article" date="2011" name="BMC Genomics">
        <title>Genome-wide analysis of the role of GlnR in Streptomyces venezuelae provides new insights into global nitrogen regulation in actinomycetes.</title>
        <authorList>
            <person name="Pullan S.T."/>
            <person name="Bibb M.J."/>
            <person name="Merrick M."/>
        </authorList>
    </citation>
    <scope>NUCLEOTIDE SEQUENCE [LARGE SCALE GENOMIC DNA]</scope>
    <source>
        <strain evidence="2">ATCC 10712 / CBS 650.69 / DSM 40230 / JCM 4526 / NBRC 13096 / PD 04745</strain>
    </source>
</reference>
<proteinExistence type="predicted"/>
<dbReference type="eggNOG" id="ENOG50332TS">
    <property type="taxonomic scope" value="Bacteria"/>
</dbReference>
<dbReference type="EMBL" id="FR845719">
    <property type="protein sequence ID" value="CCA59324.1"/>
    <property type="molecule type" value="Genomic_DNA"/>
</dbReference>
<dbReference type="PATRIC" id="fig|953739.5.peg.1249"/>
<evidence type="ECO:0000313" key="2">
    <source>
        <dbReference type="Proteomes" id="UP000006854"/>
    </source>
</evidence>
<dbReference type="KEGG" id="sve:SVEN_6038"/>
<protein>
    <submittedName>
        <fullName evidence="1">Uncharacterized protein</fullName>
    </submittedName>
</protein>
<keyword evidence="2" id="KW-1185">Reference proteome</keyword>
<dbReference type="Proteomes" id="UP000006854">
    <property type="component" value="Chromosome"/>
</dbReference>
<sequence>MFAERSLVCRGCGLARRHPGERLVLRFGAEPVTDPYFGLPLWLQTETRHGLLWAYNPEHLTLIRQFVEAPLREHAPWHEPGARMSLIARLPAWIKRAKNRTEVLRGIDRLRASLAG</sequence>
<dbReference type="AlphaFoldDB" id="F2RC73"/>
<name>F2RC73_STRVP</name>